<evidence type="ECO:0000256" key="1">
    <source>
        <dbReference type="SAM" id="Phobius"/>
    </source>
</evidence>
<keyword evidence="1" id="KW-0812">Transmembrane</keyword>
<reference evidence="2 3" key="1">
    <citation type="journal article" date="2019" name="Nat. Ecol. Evol.">
        <title>Megaphylogeny resolves global patterns of mushroom evolution.</title>
        <authorList>
            <person name="Varga T."/>
            <person name="Krizsan K."/>
            <person name="Foldi C."/>
            <person name="Dima B."/>
            <person name="Sanchez-Garcia M."/>
            <person name="Sanchez-Ramirez S."/>
            <person name="Szollosi G.J."/>
            <person name="Szarkandi J.G."/>
            <person name="Papp V."/>
            <person name="Albert L."/>
            <person name="Andreopoulos W."/>
            <person name="Angelini C."/>
            <person name="Antonin V."/>
            <person name="Barry K.W."/>
            <person name="Bougher N.L."/>
            <person name="Buchanan P."/>
            <person name="Buyck B."/>
            <person name="Bense V."/>
            <person name="Catcheside P."/>
            <person name="Chovatia M."/>
            <person name="Cooper J."/>
            <person name="Damon W."/>
            <person name="Desjardin D."/>
            <person name="Finy P."/>
            <person name="Geml J."/>
            <person name="Haridas S."/>
            <person name="Hughes K."/>
            <person name="Justo A."/>
            <person name="Karasinski D."/>
            <person name="Kautmanova I."/>
            <person name="Kiss B."/>
            <person name="Kocsube S."/>
            <person name="Kotiranta H."/>
            <person name="LaButti K.M."/>
            <person name="Lechner B.E."/>
            <person name="Liimatainen K."/>
            <person name="Lipzen A."/>
            <person name="Lukacs Z."/>
            <person name="Mihaltcheva S."/>
            <person name="Morgado L.N."/>
            <person name="Niskanen T."/>
            <person name="Noordeloos M.E."/>
            <person name="Ohm R.A."/>
            <person name="Ortiz-Santana B."/>
            <person name="Ovrebo C."/>
            <person name="Racz N."/>
            <person name="Riley R."/>
            <person name="Savchenko A."/>
            <person name="Shiryaev A."/>
            <person name="Soop K."/>
            <person name="Spirin V."/>
            <person name="Szebenyi C."/>
            <person name="Tomsovsky M."/>
            <person name="Tulloss R.E."/>
            <person name="Uehling J."/>
            <person name="Grigoriev I.V."/>
            <person name="Vagvolgyi C."/>
            <person name="Papp T."/>
            <person name="Martin F.M."/>
            <person name="Miettinen O."/>
            <person name="Hibbett D.S."/>
            <person name="Nagy L.G."/>
        </authorList>
    </citation>
    <scope>NUCLEOTIDE SEQUENCE [LARGE SCALE GENOMIC DNA]</scope>
    <source>
        <strain evidence="2 3">CBS 309.79</strain>
    </source>
</reference>
<evidence type="ECO:0000313" key="2">
    <source>
        <dbReference type="EMBL" id="TFL00640.1"/>
    </source>
</evidence>
<keyword evidence="1" id="KW-0472">Membrane</keyword>
<dbReference type="Proteomes" id="UP000305067">
    <property type="component" value="Unassembled WGS sequence"/>
</dbReference>
<organism evidence="2 3">
    <name type="scientific">Pterulicium gracile</name>
    <dbReference type="NCBI Taxonomy" id="1884261"/>
    <lineage>
        <taxon>Eukaryota</taxon>
        <taxon>Fungi</taxon>
        <taxon>Dikarya</taxon>
        <taxon>Basidiomycota</taxon>
        <taxon>Agaricomycotina</taxon>
        <taxon>Agaricomycetes</taxon>
        <taxon>Agaricomycetidae</taxon>
        <taxon>Agaricales</taxon>
        <taxon>Pleurotineae</taxon>
        <taxon>Pterulaceae</taxon>
        <taxon>Pterulicium</taxon>
    </lineage>
</organism>
<proteinExistence type="predicted"/>
<gene>
    <name evidence="2" type="ORF">BDV98DRAFT_569348</name>
</gene>
<dbReference type="AlphaFoldDB" id="A0A5C3QHN6"/>
<keyword evidence="3" id="KW-1185">Reference proteome</keyword>
<evidence type="ECO:0000313" key="3">
    <source>
        <dbReference type="Proteomes" id="UP000305067"/>
    </source>
</evidence>
<name>A0A5C3QHN6_9AGAR</name>
<feature type="transmembrane region" description="Helical" evidence="1">
    <location>
        <begin position="38"/>
        <end position="62"/>
    </location>
</feature>
<sequence length="139" mass="15086">MGTTHMATSSPVWGTSDDLAYNGTMQVMVTGYTRPNTGLLVVLLILLVSWLGLLILLTMWIFRPTFTGNLGSYTAARLLLDWPNLAEEYCAGDIDENPRLKEPFMRVGDTKNGTGAVGHISVGGEGLLRVNRHYAGNSA</sequence>
<accession>A0A5C3QHN6</accession>
<protein>
    <submittedName>
        <fullName evidence="2">Uncharacterized protein</fullName>
    </submittedName>
</protein>
<dbReference type="EMBL" id="ML178828">
    <property type="protein sequence ID" value="TFL00640.1"/>
    <property type="molecule type" value="Genomic_DNA"/>
</dbReference>
<keyword evidence="1" id="KW-1133">Transmembrane helix</keyword>